<protein>
    <submittedName>
        <fullName evidence="2">Uncharacterized protein</fullName>
    </submittedName>
</protein>
<feature type="region of interest" description="Disordered" evidence="1">
    <location>
        <begin position="100"/>
        <end position="127"/>
    </location>
</feature>
<organism evidence="2 3">
    <name type="scientific">Moniliophthora roreri</name>
    <name type="common">Frosty pod rot fungus</name>
    <name type="synonym">Monilia roreri</name>
    <dbReference type="NCBI Taxonomy" id="221103"/>
    <lineage>
        <taxon>Eukaryota</taxon>
        <taxon>Fungi</taxon>
        <taxon>Dikarya</taxon>
        <taxon>Basidiomycota</taxon>
        <taxon>Agaricomycotina</taxon>
        <taxon>Agaricomycetes</taxon>
        <taxon>Agaricomycetidae</taxon>
        <taxon>Agaricales</taxon>
        <taxon>Marasmiineae</taxon>
        <taxon>Marasmiaceae</taxon>
        <taxon>Moniliophthora</taxon>
    </lineage>
</organism>
<evidence type="ECO:0000313" key="2">
    <source>
        <dbReference type="EMBL" id="KTB43240.1"/>
    </source>
</evidence>
<feature type="compositionally biased region" description="Polar residues" evidence="1">
    <location>
        <begin position="1"/>
        <end position="20"/>
    </location>
</feature>
<sequence length="164" mass="18868">MPKASSRTTQATSKLQSPWLSQRPHKNRKRRTAEERYQDLCNDPWIVTKSINDYEVCCYGCNKTISLERTPGKSGPFYDTLWKKHRDLWCHGVRKWREEQERIARQSTDTSDPESETSTGSSGVGVNVPQFQSRVDMLIFLMKLDMENPAAFESLTVHAKVAKS</sequence>
<evidence type="ECO:0000256" key="1">
    <source>
        <dbReference type="SAM" id="MobiDB-lite"/>
    </source>
</evidence>
<dbReference type="Proteomes" id="UP000054988">
    <property type="component" value="Unassembled WGS sequence"/>
</dbReference>
<accession>A0A0W0G439</accession>
<dbReference type="EMBL" id="LATX01001221">
    <property type="protein sequence ID" value="KTB43240.1"/>
    <property type="molecule type" value="Genomic_DNA"/>
</dbReference>
<comment type="caution">
    <text evidence="2">The sequence shown here is derived from an EMBL/GenBank/DDBJ whole genome shotgun (WGS) entry which is preliminary data.</text>
</comment>
<dbReference type="AlphaFoldDB" id="A0A0W0G439"/>
<name>A0A0W0G439_MONRR</name>
<evidence type="ECO:0000313" key="3">
    <source>
        <dbReference type="Proteomes" id="UP000054988"/>
    </source>
</evidence>
<gene>
    <name evidence="2" type="ORF">WG66_4186</name>
</gene>
<feature type="region of interest" description="Disordered" evidence="1">
    <location>
        <begin position="1"/>
        <end position="33"/>
    </location>
</feature>
<reference evidence="2 3" key="1">
    <citation type="submission" date="2015-12" db="EMBL/GenBank/DDBJ databases">
        <title>Draft genome sequence of Moniliophthora roreri, the causal agent of frosty pod rot of cacao.</title>
        <authorList>
            <person name="Aime M.C."/>
            <person name="Diaz-Valderrama J.R."/>
            <person name="Kijpornyongpan T."/>
            <person name="Phillips-Mora W."/>
        </authorList>
    </citation>
    <scope>NUCLEOTIDE SEQUENCE [LARGE SCALE GENOMIC DNA]</scope>
    <source>
        <strain evidence="2 3">MCA 2952</strain>
    </source>
</reference>
<proteinExistence type="predicted"/>